<keyword evidence="4" id="KW-1003">Cell membrane</keyword>
<dbReference type="InterPro" id="IPR051163">
    <property type="entry name" value="Sodium:Solute_Symporter_SSF"/>
</dbReference>
<comment type="similarity">
    <text evidence="2 11">Belongs to the sodium:solute symporter (SSF) (TC 2.A.21) family.</text>
</comment>
<dbReference type="GO" id="GO:0005886">
    <property type="term" value="C:plasma membrane"/>
    <property type="evidence" value="ECO:0007669"/>
    <property type="project" value="UniProtKB-SubCell"/>
</dbReference>
<feature type="transmembrane region" description="Helical" evidence="12">
    <location>
        <begin position="358"/>
        <end position="383"/>
    </location>
</feature>
<feature type="transmembrane region" description="Helical" evidence="12">
    <location>
        <begin position="404"/>
        <end position="429"/>
    </location>
</feature>
<reference evidence="13" key="1">
    <citation type="submission" date="2023-05" db="EMBL/GenBank/DDBJ databases">
        <title>High-quality long-read genome of Scophthalmus maximus.</title>
        <authorList>
            <person name="Lien S."/>
            <person name="Martinez P."/>
        </authorList>
    </citation>
    <scope>NUCLEOTIDE SEQUENCE [LARGE SCALE GENOMIC DNA]</scope>
</reference>
<feature type="transmembrane region" description="Helical" evidence="12">
    <location>
        <begin position="180"/>
        <end position="200"/>
    </location>
</feature>
<feature type="transmembrane region" description="Helical" evidence="12">
    <location>
        <begin position="530"/>
        <end position="557"/>
    </location>
</feature>
<keyword evidence="10" id="KW-0739">Sodium transport</keyword>
<gene>
    <name evidence="13" type="primary">slc5a8</name>
</gene>
<dbReference type="GO" id="GO:0005343">
    <property type="term" value="F:organic acid:sodium symporter activity"/>
    <property type="evidence" value="ECO:0007669"/>
    <property type="project" value="TreeGrafter"/>
</dbReference>
<feature type="transmembrane region" description="Helical" evidence="12">
    <location>
        <begin position="212"/>
        <end position="236"/>
    </location>
</feature>
<feature type="transmembrane region" description="Helical" evidence="12">
    <location>
        <begin position="33"/>
        <end position="52"/>
    </location>
</feature>
<evidence type="ECO:0000256" key="12">
    <source>
        <dbReference type="SAM" id="Phobius"/>
    </source>
</evidence>
<evidence type="ECO:0000256" key="7">
    <source>
        <dbReference type="ARBA" id="ARBA00023053"/>
    </source>
</evidence>
<keyword evidence="8" id="KW-0406">Ion transport</keyword>
<evidence type="ECO:0000256" key="4">
    <source>
        <dbReference type="ARBA" id="ARBA00022475"/>
    </source>
</evidence>
<evidence type="ECO:0000256" key="2">
    <source>
        <dbReference type="ARBA" id="ARBA00006434"/>
    </source>
</evidence>
<keyword evidence="6 12" id="KW-1133">Transmembrane helix</keyword>
<dbReference type="PANTHER" id="PTHR42985:SF10">
    <property type="entry name" value="SODIUM-COUPLED MONOCARBOXYLATE TRANSPORTER 1"/>
    <property type="match status" value="1"/>
</dbReference>
<feature type="transmembrane region" description="Helical" evidence="12">
    <location>
        <begin position="147"/>
        <end position="168"/>
    </location>
</feature>
<feature type="transmembrane region" description="Helical" evidence="12">
    <location>
        <begin position="103"/>
        <end position="126"/>
    </location>
</feature>
<dbReference type="Ensembl" id="ENSSMAT00000070222.1">
    <property type="protein sequence ID" value="ENSSMAP00000060910.1"/>
    <property type="gene ID" value="ENSSMAG00000016582.2"/>
</dbReference>
<keyword evidence="3" id="KW-0813">Transport</keyword>
<dbReference type="Proteomes" id="UP000694558">
    <property type="component" value="Chromosome 2"/>
</dbReference>
<evidence type="ECO:0000256" key="11">
    <source>
        <dbReference type="RuleBase" id="RU362091"/>
    </source>
</evidence>
<dbReference type="AlphaFoldDB" id="A0A8D3DN01"/>
<comment type="subcellular location">
    <subcellularLocation>
        <location evidence="1">Cell membrane</location>
        <topology evidence="1">Multi-pass membrane protein</topology>
    </subcellularLocation>
</comment>
<dbReference type="InterPro" id="IPR001734">
    <property type="entry name" value="Na/solute_symporter"/>
</dbReference>
<feature type="transmembrane region" description="Helical" evidence="12">
    <location>
        <begin position="441"/>
        <end position="462"/>
    </location>
</feature>
<proteinExistence type="inferred from homology"/>
<dbReference type="PROSITE" id="PS50283">
    <property type="entry name" value="NA_SOLUT_SYMP_3"/>
    <property type="match status" value="1"/>
</dbReference>
<dbReference type="Pfam" id="PF00474">
    <property type="entry name" value="SSF"/>
    <property type="match status" value="1"/>
</dbReference>
<feature type="transmembrane region" description="Helical" evidence="12">
    <location>
        <begin position="72"/>
        <end position="91"/>
    </location>
</feature>
<organism evidence="13 14">
    <name type="scientific">Scophthalmus maximus</name>
    <name type="common">Turbot</name>
    <name type="synonym">Psetta maxima</name>
    <dbReference type="NCBI Taxonomy" id="52904"/>
    <lineage>
        <taxon>Eukaryota</taxon>
        <taxon>Metazoa</taxon>
        <taxon>Chordata</taxon>
        <taxon>Craniata</taxon>
        <taxon>Vertebrata</taxon>
        <taxon>Euteleostomi</taxon>
        <taxon>Actinopterygii</taxon>
        <taxon>Neopterygii</taxon>
        <taxon>Teleostei</taxon>
        <taxon>Neoteleostei</taxon>
        <taxon>Acanthomorphata</taxon>
        <taxon>Carangaria</taxon>
        <taxon>Pleuronectiformes</taxon>
        <taxon>Pleuronectoidei</taxon>
        <taxon>Scophthalmidae</taxon>
        <taxon>Scophthalmus</taxon>
    </lineage>
</organism>
<keyword evidence="5 12" id="KW-0812">Transmembrane</keyword>
<sequence>MYLVWLSYLGFCLTSSKMSGDSLVTGSFVTADYVVFALMLLVSAAVGVYFAWADRGQRSSGDFLMGGRRLTALPVSLSLTASFMSAITVLSNPVEVYRYGASIGLYGLSYVMMVVVTSEVFLPVFYRLAVTSTYEYLELRFNRATRLLGTALFIVQTILYTGIVIYAPALALNHVTGMDLWGAVISTGLVCTFYCTMGGLKAVVWTDVFQLGVMLAGFLSVIIRSVVLQGGVFPIISDSEEGGRLNFWDFDTNPLKRHTFWTITVGGTFVWVSIYGINQAQVQRYISCKSLTHARVSLYINLLGLWSILLCSVFAGMCLYSVYKHCDPWTAGLVSAPDQLMPYLVMDILGDYPGLPGLFVAAAYSGSLSTVSSSINALAAVTVEDLIKPHTHMSEKHLAWTSKGLSLAYGALCIAMAGLASLMGGILQVERNNVYRICPSISIFGIIGGPLLGLFALGIFILSDYNVLQGALSGLVSGLVVSLWVGIGAQVYPPPAELTRPLFDSRIVSQHVFSSATRPVLADNWYSLSYLYFSPIGTITAVGVGLIVSLFTGGWQLKVEPRLTLMKEDTTLYYLIRCFKDRVSTAAVNHIKMLWTNNGCPLTLGFVLFPIEVMTRTGRLDLTKDREKEFGNTNPAFCDVELDLTRSSISHMK</sequence>
<dbReference type="GO" id="GO:0015730">
    <property type="term" value="P:propanoate transmembrane transport"/>
    <property type="evidence" value="ECO:0007669"/>
    <property type="project" value="TreeGrafter"/>
</dbReference>
<protein>
    <recommendedName>
        <fullName evidence="15">Solute carrier family 5 member 8</fullName>
    </recommendedName>
</protein>
<evidence type="ECO:0000256" key="10">
    <source>
        <dbReference type="ARBA" id="ARBA00023201"/>
    </source>
</evidence>
<dbReference type="InterPro" id="IPR038377">
    <property type="entry name" value="Na/Glc_symporter_sf"/>
</dbReference>
<dbReference type="GeneTree" id="ENSGT00940000155166"/>
<feature type="transmembrane region" description="Helical" evidence="12">
    <location>
        <begin position="298"/>
        <end position="323"/>
    </location>
</feature>
<evidence type="ECO:0000256" key="6">
    <source>
        <dbReference type="ARBA" id="ARBA00022989"/>
    </source>
</evidence>
<dbReference type="GO" id="GO:0070062">
    <property type="term" value="C:extracellular exosome"/>
    <property type="evidence" value="ECO:0007669"/>
    <property type="project" value="TreeGrafter"/>
</dbReference>
<keyword evidence="7" id="KW-0915">Sodium</keyword>
<feature type="transmembrane region" description="Helical" evidence="12">
    <location>
        <begin position="474"/>
        <end position="492"/>
    </location>
</feature>
<dbReference type="Gene3D" id="1.20.1730.10">
    <property type="entry name" value="Sodium/glucose cotransporter"/>
    <property type="match status" value="1"/>
</dbReference>
<evidence type="ECO:0000256" key="1">
    <source>
        <dbReference type="ARBA" id="ARBA00004651"/>
    </source>
</evidence>
<dbReference type="NCBIfam" id="TIGR00813">
    <property type="entry name" value="sss"/>
    <property type="match status" value="1"/>
</dbReference>
<dbReference type="PANTHER" id="PTHR42985">
    <property type="entry name" value="SODIUM-COUPLED MONOCARBOXYLATE TRANSPORTER"/>
    <property type="match status" value="1"/>
</dbReference>
<feature type="transmembrane region" description="Helical" evidence="12">
    <location>
        <begin position="258"/>
        <end position="277"/>
    </location>
</feature>
<evidence type="ECO:0000256" key="8">
    <source>
        <dbReference type="ARBA" id="ARBA00023065"/>
    </source>
</evidence>
<evidence type="ECO:0000256" key="9">
    <source>
        <dbReference type="ARBA" id="ARBA00023136"/>
    </source>
</evidence>
<evidence type="ECO:0000313" key="13">
    <source>
        <dbReference type="Ensembl" id="ENSSMAP00000060910.1"/>
    </source>
</evidence>
<evidence type="ECO:0000313" key="14">
    <source>
        <dbReference type="Proteomes" id="UP000694558"/>
    </source>
</evidence>
<evidence type="ECO:0000256" key="5">
    <source>
        <dbReference type="ARBA" id="ARBA00022692"/>
    </source>
</evidence>
<reference evidence="13" key="2">
    <citation type="submission" date="2025-08" db="UniProtKB">
        <authorList>
            <consortium name="Ensembl"/>
        </authorList>
    </citation>
    <scope>IDENTIFICATION</scope>
</reference>
<evidence type="ECO:0008006" key="15">
    <source>
        <dbReference type="Google" id="ProtNLM"/>
    </source>
</evidence>
<evidence type="ECO:0000256" key="3">
    <source>
        <dbReference type="ARBA" id="ARBA00022448"/>
    </source>
</evidence>
<name>A0A8D3DN01_SCOMX</name>
<keyword evidence="9 12" id="KW-0472">Membrane</keyword>
<accession>A0A8D3DN01</accession>